<evidence type="ECO:0000256" key="4">
    <source>
        <dbReference type="ARBA" id="ARBA00023136"/>
    </source>
</evidence>
<proteinExistence type="predicted"/>
<dbReference type="GeneID" id="34519388"/>
<dbReference type="HOGENOM" id="CLU_040201_4_0_1"/>
<evidence type="ECO:0000256" key="5">
    <source>
        <dbReference type="SAM" id="Phobius"/>
    </source>
</evidence>
<keyword evidence="7" id="KW-1185">Reference proteome</keyword>
<reference evidence="6" key="2">
    <citation type="submission" date="2014-02" db="EMBL/GenBank/DDBJ databases">
        <title>Complete DNA sequence of /Kuraishia capsulata/ illustrates novel genomic features among budding yeasts (/Saccharomycotina/).</title>
        <authorList>
            <person name="Morales L."/>
            <person name="Noel B."/>
            <person name="Porcel B."/>
            <person name="Marcet-Houben M."/>
            <person name="Hullo M-F."/>
            <person name="Sacerdot C."/>
            <person name="Tekaia F."/>
            <person name="Leh-Louis V."/>
            <person name="Despons L."/>
            <person name="Khanna V."/>
            <person name="Aury J-M."/>
            <person name="Barbe V."/>
            <person name="Couloux A."/>
            <person name="Labadie K."/>
            <person name="Pelletier E."/>
            <person name="Souciet J-L."/>
            <person name="Boekhout T."/>
            <person name="Gabaldon T."/>
            <person name="Wincker P."/>
            <person name="Dujon B."/>
        </authorList>
    </citation>
    <scope>NUCLEOTIDE SEQUENCE</scope>
    <source>
        <strain evidence="6">CBS 1993</strain>
    </source>
</reference>
<dbReference type="EMBL" id="HG793126">
    <property type="protein sequence ID" value="CDK25990.1"/>
    <property type="molecule type" value="Genomic_DNA"/>
</dbReference>
<feature type="transmembrane region" description="Helical" evidence="5">
    <location>
        <begin position="128"/>
        <end position="148"/>
    </location>
</feature>
<evidence type="ECO:0008006" key="8">
    <source>
        <dbReference type="Google" id="ProtNLM"/>
    </source>
</evidence>
<dbReference type="SMART" id="SM00679">
    <property type="entry name" value="CTNS"/>
    <property type="match status" value="2"/>
</dbReference>
<evidence type="ECO:0000313" key="7">
    <source>
        <dbReference type="Proteomes" id="UP000019384"/>
    </source>
</evidence>
<evidence type="ECO:0000256" key="2">
    <source>
        <dbReference type="ARBA" id="ARBA00022692"/>
    </source>
</evidence>
<dbReference type="PANTHER" id="PTHR16201:SF37">
    <property type="entry name" value="PQ-LOOP REPEAT-CONTAINING PROTEIN"/>
    <property type="match status" value="1"/>
</dbReference>
<keyword evidence="2 5" id="KW-0812">Transmembrane</keyword>
<dbReference type="Proteomes" id="UP000019384">
    <property type="component" value="Unassembled WGS sequence"/>
</dbReference>
<protein>
    <recommendedName>
        <fullName evidence="8">PQ-loop-domain-containing protein</fullName>
    </recommendedName>
</protein>
<evidence type="ECO:0000313" key="6">
    <source>
        <dbReference type="EMBL" id="CDK25990.1"/>
    </source>
</evidence>
<dbReference type="PANTHER" id="PTHR16201">
    <property type="entry name" value="SEVEN TRANSMEMBRANE PROTEIN 1-RELATED"/>
    <property type="match status" value="1"/>
</dbReference>
<keyword evidence="3 5" id="KW-1133">Transmembrane helix</keyword>
<organism evidence="6 7">
    <name type="scientific">Kuraishia capsulata CBS 1993</name>
    <dbReference type="NCBI Taxonomy" id="1382522"/>
    <lineage>
        <taxon>Eukaryota</taxon>
        <taxon>Fungi</taxon>
        <taxon>Dikarya</taxon>
        <taxon>Ascomycota</taxon>
        <taxon>Saccharomycotina</taxon>
        <taxon>Pichiomycetes</taxon>
        <taxon>Pichiales</taxon>
        <taxon>Pichiaceae</taxon>
        <taxon>Kuraishia</taxon>
    </lineage>
</organism>
<accession>W6MUZ3</accession>
<feature type="transmembrane region" description="Helical" evidence="5">
    <location>
        <begin position="194"/>
        <end position="215"/>
    </location>
</feature>
<sequence>MVSVASNVLGTIGTVLWCIQLVPQCIDNYRKKDCEGLPPLMLFIWACCGVPFSIYLVSSNSNIPVQVQPQVFTLLCLFTWAQTLYYPPVKFPMKKVALYLSLFLGVAIALEVGFIIPLRNLYVHHGVHWPVLIFGIIAAIAQPVGLFPPIYEAYKRKGRVVGINFGFLAIDLGGAFFSLASLAVAKKVDLMGSILYSIVAALELSLVISHFIWWIRVGRNSPDEDEAVEDPDTEELQAEATFVDAETGILDAETGSQEKVAEKVVVAEV</sequence>
<feature type="transmembrane region" description="Helical" evidence="5">
    <location>
        <begin position="70"/>
        <end position="89"/>
    </location>
</feature>
<gene>
    <name evidence="6" type="ORF">KUCA_T00001961001</name>
</gene>
<dbReference type="Pfam" id="PF04193">
    <property type="entry name" value="PQ-loop"/>
    <property type="match status" value="1"/>
</dbReference>
<reference evidence="6" key="1">
    <citation type="submission" date="2013-12" db="EMBL/GenBank/DDBJ databases">
        <authorList>
            <person name="Genoscope - CEA"/>
        </authorList>
    </citation>
    <scope>NUCLEOTIDE SEQUENCE</scope>
    <source>
        <strain evidence="6">CBS 1993</strain>
    </source>
</reference>
<dbReference type="InterPro" id="IPR051415">
    <property type="entry name" value="LAAT-1"/>
</dbReference>
<dbReference type="OrthoDB" id="407617at2759"/>
<evidence type="ECO:0000256" key="3">
    <source>
        <dbReference type="ARBA" id="ARBA00022989"/>
    </source>
</evidence>
<comment type="subcellular location">
    <subcellularLocation>
        <location evidence="1">Membrane</location>
        <topology evidence="1">Multi-pass membrane protein</topology>
    </subcellularLocation>
</comment>
<dbReference type="InterPro" id="IPR006603">
    <property type="entry name" value="PQ-loop_rpt"/>
</dbReference>
<feature type="transmembrane region" description="Helical" evidence="5">
    <location>
        <begin position="160"/>
        <end position="182"/>
    </location>
</feature>
<dbReference type="GO" id="GO:0016020">
    <property type="term" value="C:membrane"/>
    <property type="evidence" value="ECO:0007669"/>
    <property type="project" value="UniProtKB-SubCell"/>
</dbReference>
<name>W6MUZ3_9ASCO</name>
<keyword evidence="4 5" id="KW-0472">Membrane</keyword>
<dbReference type="Gene3D" id="1.20.1280.290">
    <property type="match status" value="1"/>
</dbReference>
<feature type="transmembrane region" description="Helical" evidence="5">
    <location>
        <begin position="96"/>
        <end position="116"/>
    </location>
</feature>
<dbReference type="AlphaFoldDB" id="W6MUZ3"/>
<dbReference type="RefSeq" id="XP_022458000.1">
    <property type="nucleotide sequence ID" value="XM_022604194.1"/>
</dbReference>
<feature type="transmembrane region" description="Helical" evidence="5">
    <location>
        <begin position="40"/>
        <end position="58"/>
    </location>
</feature>
<evidence type="ECO:0000256" key="1">
    <source>
        <dbReference type="ARBA" id="ARBA00004141"/>
    </source>
</evidence>